<dbReference type="EMBL" id="JACHVY010000001">
    <property type="protein sequence ID" value="MBB2900994.1"/>
    <property type="molecule type" value="Genomic_DNA"/>
</dbReference>
<proteinExistence type="inferred from homology"/>
<dbReference type="Proteomes" id="UP000533269">
    <property type="component" value="Unassembled WGS sequence"/>
</dbReference>
<evidence type="ECO:0000256" key="1">
    <source>
        <dbReference type="ARBA" id="ARBA00009981"/>
    </source>
</evidence>
<evidence type="ECO:0000313" key="3">
    <source>
        <dbReference type="Proteomes" id="UP000533269"/>
    </source>
</evidence>
<dbReference type="SUPFAM" id="SSF143120">
    <property type="entry name" value="YefM-like"/>
    <property type="match status" value="1"/>
</dbReference>
<comment type="similarity">
    <text evidence="1">Belongs to the phD/YefM antitoxin family.</text>
</comment>
<dbReference type="AlphaFoldDB" id="A0A7W4XX96"/>
<dbReference type="Gene3D" id="3.40.1620.10">
    <property type="entry name" value="YefM-like domain"/>
    <property type="match status" value="1"/>
</dbReference>
<sequence>MSEQQSDVKDRDTDWAAEYAEARERVAEFHRDAREDPAAAIYPHADVADVELPRLLDGIVEKPLVITRQGAEAAVVVSVDFFNRAHAAVELLEDDATVGSPD</sequence>
<evidence type="ECO:0008006" key="4">
    <source>
        <dbReference type="Google" id="ProtNLM"/>
    </source>
</evidence>
<evidence type="ECO:0000313" key="2">
    <source>
        <dbReference type="EMBL" id="MBB2900994.1"/>
    </source>
</evidence>
<protein>
    <recommendedName>
        <fullName evidence="4">Antitoxin</fullName>
    </recommendedName>
</protein>
<dbReference type="InterPro" id="IPR036165">
    <property type="entry name" value="YefM-like_sf"/>
</dbReference>
<accession>A0A7W4XX96</accession>
<dbReference type="RefSeq" id="WP_012085310.1">
    <property type="nucleotide sequence ID" value="NZ_JACHVY010000001.1"/>
</dbReference>
<reference evidence="2 3" key="1">
    <citation type="submission" date="2020-08" db="EMBL/GenBank/DDBJ databases">
        <title>The Agave Microbiome: Exploring the role of microbial communities in plant adaptations to desert environments.</title>
        <authorList>
            <person name="Partida-Martinez L.P."/>
        </authorList>
    </citation>
    <scope>NUCLEOTIDE SEQUENCE [LARGE SCALE GENOMIC DNA]</scope>
    <source>
        <strain evidence="2 3">AS2.23</strain>
    </source>
</reference>
<reference evidence="2 3" key="2">
    <citation type="submission" date="2020-08" db="EMBL/GenBank/DDBJ databases">
        <authorList>
            <person name="Partida-Martinez L."/>
            <person name="Huntemann M."/>
            <person name="Clum A."/>
            <person name="Wang J."/>
            <person name="Palaniappan K."/>
            <person name="Ritter S."/>
            <person name="Chen I.-M."/>
            <person name="Stamatis D."/>
            <person name="Reddy T."/>
            <person name="O'Malley R."/>
            <person name="Daum C."/>
            <person name="Shapiro N."/>
            <person name="Ivanova N."/>
            <person name="Kyrpides N."/>
            <person name="Woyke T."/>
        </authorList>
    </citation>
    <scope>NUCLEOTIDE SEQUENCE [LARGE SCALE GENOMIC DNA]</scope>
    <source>
        <strain evidence="2 3">AS2.23</strain>
    </source>
</reference>
<name>A0A7W4XX96_KINRA</name>
<gene>
    <name evidence="2" type="ORF">FHR75_001782</name>
</gene>
<organism evidence="2 3">
    <name type="scientific">Kineococcus radiotolerans</name>
    <dbReference type="NCBI Taxonomy" id="131568"/>
    <lineage>
        <taxon>Bacteria</taxon>
        <taxon>Bacillati</taxon>
        <taxon>Actinomycetota</taxon>
        <taxon>Actinomycetes</taxon>
        <taxon>Kineosporiales</taxon>
        <taxon>Kineosporiaceae</taxon>
        <taxon>Kineococcus</taxon>
    </lineage>
</organism>
<comment type="caution">
    <text evidence="2">The sequence shown here is derived from an EMBL/GenBank/DDBJ whole genome shotgun (WGS) entry which is preliminary data.</text>
</comment>